<protein>
    <submittedName>
        <fullName evidence="3">Minus-C odorant binding protein 1</fullName>
    </submittedName>
    <submittedName>
        <fullName evidence="2">Pheromone binding protein 7</fullName>
    </submittedName>
</protein>
<dbReference type="InterPro" id="IPR006170">
    <property type="entry name" value="PBP/GOBP"/>
</dbReference>
<feature type="signal peptide" evidence="1">
    <location>
        <begin position="1"/>
        <end position="17"/>
    </location>
</feature>
<accession>A0A1L3KPS8</accession>
<dbReference type="SUPFAM" id="SSF47565">
    <property type="entry name" value="Insect pheromone/odorant-binding proteins"/>
    <property type="match status" value="1"/>
</dbReference>
<dbReference type="GO" id="GO:0005549">
    <property type="term" value="F:odorant binding"/>
    <property type="evidence" value="ECO:0007669"/>
    <property type="project" value="InterPro"/>
</dbReference>
<reference evidence="2" key="1">
    <citation type="submission" date="2016-09" db="EMBL/GenBank/DDBJ databases">
        <title>The developmental transcriptome of the bamboo snout beetle Cyrtotrachelus buqueti and insights into pheromone-binding proteins.</title>
        <authorList>
            <person name="Su T."/>
            <person name="Yang H."/>
        </authorList>
    </citation>
    <scope>NUCLEOTIDE SEQUENCE</scope>
</reference>
<dbReference type="SMR" id="A0A1L3KPS8"/>
<dbReference type="SMART" id="SM00708">
    <property type="entry name" value="PhBP"/>
    <property type="match status" value="1"/>
</dbReference>
<proteinExistence type="evidence at transcript level"/>
<keyword evidence="1" id="KW-0732">Signal</keyword>
<reference evidence="3" key="2">
    <citation type="submission" date="2024-07" db="EMBL/GenBank/DDBJ databases">
        <title>Molecular characterization of a minus-C odorant-binding protein from Cyrtotrachelus buqueti (Coleoptera: Curculionidae).</title>
        <authorList>
            <person name="Liu N."/>
            <person name="Yang H."/>
            <person name="Liu L."/>
            <person name="Wang F."/>
            <person name="Yang W."/>
            <person name="Huang Q."/>
        </authorList>
    </citation>
    <scope>NUCLEOTIDE SEQUENCE</scope>
</reference>
<dbReference type="EMBL" id="PQ067317">
    <property type="protein sequence ID" value="XDE69751.1"/>
    <property type="molecule type" value="mRNA"/>
</dbReference>
<gene>
    <name evidence="2" type="primary">PBP7</name>
    <name evidence="3" type="synonym">OBP1</name>
</gene>
<evidence type="ECO:0000313" key="2">
    <source>
        <dbReference type="EMBL" id="APG79368.1"/>
    </source>
</evidence>
<dbReference type="EMBL" id="KX814427">
    <property type="protein sequence ID" value="APG79368.1"/>
    <property type="molecule type" value="mRNA"/>
</dbReference>
<sequence length="137" mass="15332">MKQVLALVLCVSVLIMGQSVLERWEKLHDICQADPATFVDESIFKKIKDNETNVELPPNFGAHVFCMTVNLNIQDPNGKFNKEVTAKLIGEVVKDQAKVNKVVNECAVNKPNKDDAAVAFLQCLDRNNVDIGQRETY</sequence>
<dbReference type="AlphaFoldDB" id="A0A1L3KPS8"/>
<dbReference type="InterPro" id="IPR036728">
    <property type="entry name" value="PBP_GOBP_sf"/>
</dbReference>
<dbReference type="Gene3D" id="1.10.238.20">
    <property type="entry name" value="Pheromone/general odorant binding protein domain"/>
    <property type="match status" value="1"/>
</dbReference>
<feature type="chain" id="PRO_5012273038" evidence="1">
    <location>
        <begin position="18"/>
        <end position="137"/>
    </location>
</feature>
<dbReference type="Pfam" id="PF01395">
    <property type="entry name" value="PBP_GOBP"/>
    <property type="match status" value="1"/>
</dbReference>
<name>A0A1L3KPS8_9CUCU</name>
<evidence type="ECO:0000313" key="3">
    <source>
        <dbReference type="EMBL" id="XDE69751.1"/>
    </source>
</evidence>
<dbReference type="CDD" id="cd23992">
    <property type="entry name" value="PBP_GOBP"/>
    <property type="match status" value="1"/>
</dbReference>
<evidence type="ECO:0000256" key="1">
    <source>
        <dbReference type="SAM" id="SignalP"/>
    </source>
</evidence>
<organism evidence="2">
    <name type="scientific">Cyrtotrachelus buqueti</name>
    <dbReference type="NCBI Taxonomy" id="1892066"/>
    <lineage>
        <taxon>Eukaryota</taxon>
        <taxon>Metazoa</taxon>
        <taxon>Ecdysozoa</taxon>
        <taxon>Arthropoda</taxon>
        <taxon>Hexapoda</taxon>
        <taxon>Insecta</taxon>
        <taxon>Pterygota</taxon>
        <taxon>Neoptera</taxon>
        <taxon>Endopterygota</taxon>
        <taxon>Coleoptera</taxon>
        <taxon>Polyphaga</taxon>
        <taxon>Cucujiformia</taxon>
        <taxon>Curculionidae</taxon>
        <taxon>Dryophthorinae</taxon>
        <taxon>Cyrtotrachelus</taxon>
    </lineage>
</organism>